<dbReference type="Gene3D" id="2.40.50.140">
    <property type="entry name" value="Nucleic acid-binding proteins"/>
    <property type="match status" value="2"/>
</dbReference>
<accession>A0A7S4RV68</accession>
<dbReference type="InterPro" id="IPR003029">
    <property type="entry name" value="S1_domain"/>
</dbReference>
<gene>
    <name evidence="2" type="ORF">AMON00008_LOCUS40736</name>
</gene>
<organism evidence="2">
    <name type="scientific">Alexandrium monilatum</name>
    <dbReference type="NCBI Taxonomy" id="311494"/>
    <lineage>
        <taxon>Eukaryota</taxon>
        <taxon>Sar</taxon>
        <taxon>Alveolata</taxon>
        <taxon>Dinophyceae</taxon>
        <taxon>Gonyaulacales</taxon>
        <taxon>Pyrocystaceae</taxon>
        <taxon>Alexandrium</taxon>
    </lineage>
</organism>
<dbReference type="SUPFAM" id="SSF50249">
    <property type="entry name" value="Nucleic acid-binding proteins"/>
    <property type="match status" value="2"/>
</dbReference>
<dbReference type="GO" id="GO:0003729">
    <property type="term" value="F:mRNA binding"/>
    <property type="evidence" value="ECO:0007669"/>
    <property type="project" value="TreeGrafter"/>
</dbReference>
<dbReference type="AlphaFoldDB" id="A0A7S4RV68"/>
<feature type="domain" description="S1 motif" evidence="1">
    <location>
        <begin position="159"/>
        <end position="230"/>
    </location>
</feature>
<dbReference type="InterPro" id="IPR012340">
    <property type="entry name" value="NA-bd_OB-fold"/>
</dbReference>
<sequence>MGQVWKPRPTRHSPRRAWAPEALAAACLCAAGLELLSFVGGRHGFSGGHLRRGTALGARPLSELEVGDTLEGTVRAHTNFGAFVDVGAETDGLIFNEELGDGFPMKKLKKHSEVKPRVLKVDDGKLWLTLRTGDLDRPEPGPRWSGLDNLAAFESLPATEWLEGKVHSVLIGKGVFVKVQAPGSSEPSKGLLKKEDFADGAAEGLHVGVQVRVRVIACDPANKRLDLSMNDP</sequence>
<evidence type="ECO:0000313" key="2">
    <source>
        <dbReference type="EMBL" id="CAE4625528.1"/>
    </source>
</evidence>
<dbReference type="PANTHER" id="PTHR10724">
    <property type="entry name" value="30S RIBOSOMAL PROTEIN S1"/>
    <property type="match status" value="1"/>
</dbReference>
<protein>
    <recommendedName>
        <fullName evidence="1">S1 motif domain-containing protein</fullName>
    </recommendedName>
</protein>
<reference evidence="2" key="1">
    <citation type="submission" date="2021-01" db="EMBL/GenBank/DDBJ databases">
        <authorList>
            <person name="Corre E."/>
            <person name="Pelletier E."/>
            <person name="Niang G."/>
            <person name="Scheremetjew M."/>
            <person name="Finn R."/>
            <person name="Kale V."/>
            <person name="Holt S."/>
            <person name="Cochrane G."/>
            <person name="Meng A."/>
            <person name="Brown T."/>
            <person name="Cohen L."/>
        </authorList>
    </citation>
    <scope>NUCLEOTIDE SEQUENCE</scope>
    <source>
        <strain evidence="2">CCMP3105</strain>
    </source>
</reference>
<feature type="domain" description="S1 motif" evidence="1">
    <location>
        <begin position="67"/>
        <end position="131"/>
    </location>
</feature>
<dbReference type="Pfam" id="PF00575">
    <property type="entry name" value="S1"/>
    <property type="match status" value="1"/>
</dbReference>
<proteinExistence type="predicted"/>
<dbReference type="EMBL" id="HBNR01057884">
    <property type="protein sequence ID" value="CAE4625528.1"/>
    <property type="molecule type" value="Transcribed_RNA"/>
</dbReference>
<dbReference type="GO" id="GO:0006412">
    <property type="term" value="P:translation"/>
    <property type="evidence" value="ECO:0007669"/>
    <property type="project" value="TreeGrafter"/>
</dbReference>
<evidence type="ECO:0000259" key="1">
    <source>
        <dbReference type="PROSITE" id="PS50126"/>
    </source>
</evidence>
<dbReference type="SMART" id="SM00316">
    <property type="entry name" value="S1"/>
    <property type="match status" value="2"/>
</dbReference>
<dbReference type="InterPro" id="IPR050437">
    <property type="entry name" value="Ribos_protein_bS1-like"/>
</dbReference>
<dbReference type="PROSITE" id="PS50126">
    <property type="entry name" value="S1"/>
    <property type="match status" value="2"/>
</dbReference>
<dbReference type="GO" id="GO:0003735">
    <property type="term" value="F:structural constituent of ribosome"/>
    <property type="evidence" value="ECO:0007669"/>
    <property type="project" value="TreeGrafter"/>
</dbReference>
<name>A0A7S4RV68_9DINO</name>
<dbReference type="PANTHER" id="PTHR10724:SF10">
    <property type="entry name" value="S1 RNA-BINDING DOMAIN-CONTAINING PROTEIN 1"/>
    <property type="match status" value="1"/>
</dbReference>